<dbReference type="AlphaFoldDB" id="D6PE25"/>
<proteinExistence type="inferred from homology"/>
<dbReference type="Pfam" id="PF22692">
    <property type="entry name" value="LlgE_F_G_D1"/>
    <property type="match status" value="1"/>
</dbReference>
<feature type="domain" description="Flagellar hook protein FlgE/F/G-like D1" evidence="4">
    <location>
        <begin position="87"/>
        <end position="149"/>
    </location>
</feature>
<accession>D6PE25</accession>
<organism evidence="5">
    <name type="scientific">uncultured marine bacterium MedDCM-OCT-S09-C247</name>
    <dbReference type="NCBI Taxonomy" id="743078"/>
    <lineage>
        <taxon>Bacteria</taxon>
        <taxon>environmental samples</taxon>
    </lineage>
</organism>
<reference evidence="5" key="1">
    <citation type="journal article" date="2010" name="ISME J.">
        <title>Metagenome of the Mediterranean deep chlorophyll maximum studied by direct and fosmid library 454 pyrosequencing.</title>
        <authorList>
            <person name="Ghai R."/>
            <person name="Martin-Cuadrado A.B."/>
            <person name="Molto A.G."/>
            <person name="Heredia I.G."/>
            <person name="Cabrera R."/>
            <person name="Martin J."/>
            <person name="Verdu M."/>
            <person name="Deschamps P."/>
            <person name="Moreira D."/>
            <person name="Lopez-Garcia P."/>
            <person name="Mira A."/>
            <person name="Rodriguez-Valera F."/>
        </authorList>
    </citation>
    <scope>NUCLEOTIDE SEQUENCE</scope>
</reference>
<dbReference type="EMBL" id="GU943007">
    <property type="protein sequence ID" value="ADD93976.1"/>
    <property type="molecule type" value="Genomic_DNA"/>
</dbReference>
<feature type="domain" description="Flagellar basal-body/hook protein C-terminal" evidence="3">
    <location>
        <begin position="202"/>
        <end position="245"/>
    </location>
</feature>
<dbReference type="NCBIfam" id="TIGR03506">
    <property type="entry name" value="FlgEFG_subfam"/>
    <property type="match status" value="1"/>
</dbReference>
<dbReference type="PANTHER" id="PTHR30435">
    <property type="entry name" value="FLAGELLAR PROTEIN"/>
    <property type="match status" value="1"/>
</dbReference>
<dbReference type="GO" id="GO:0009425">
    <property type="term" value="C:bacterial-type flagellum basal body"/>
    <property type="evidence" value="ECO:0007669"/>
    <property type="project" value="UniProtKB-SubCell"/>
</dbReference>
<dbReference type="PANTHER" id="PTHR30435:SF19">
    <property type="entry name" value="FLAGELLAR BASAL-BODY ROD PROTEIN FLGG"/>
    <property type="match status" value="1"/>
</dbReference>
<dbReference type="GO" id="GO:0071978">
    <property type="term" value="P:bacterial-type flagellum-dependent swarming motility"/>
    <property type="evidence" value="ECO:0007669"/>
    <property type="project" value="TreeGrafter"/>
</dbReference>
<dbReference type="InterPro" id="IPR037925">
    <property type="entry name" value="FlgE/F/G-like"/>
</dbReference>
<sequence length="251" mass="27216">MDRLAQTALSAIRQMQDNKFDLANNLANVNVPGFRKDLPNEGNAGFLKELDKVSAKVLPLESDRRLFSNESGSLQNTGLETDVAVLNEGFFYIQPENGQVALSRRGDLGVNAQNQLVNGVGDLVLSDGLEPILLPNFTAMSITDIGEVLVQQPGLPDGELTSVGFIGSTTSQLEQLIKSLDGNIRKIDGTVPDPDQTGKFGQGYLESSNVNAIEELIRNIDMQRQFEINVKLIKKASDLDSAGTKLMDLPT</sequence>
<comment type="similarity">
    <text evidence="1 2">Belongs to the flagella basal body rod proteins family.</text>
</comment>
<protein>
    <submittedName>
        <fullName evidence="5">Uncharacterized protein</fullName>
    </submittedName>
</protein>
<name>D6PE25_9BACT</name>
<evidence type="ECO:0000256" key="2">
    <source>
        <dbReference type="RuleBase" id="RU362116"/>
    </source>
</evidence>
<evidence type="ECO:0000256" key="1">
    <source>
        <dbReference type="ARBA" id="ARBA00009677"/>
    </source>
</evidence>
<keyword evidence="2" id="KW-0975">Bacterial flagellum</keyword>
<dbReference type="Pfam" id="PF06429">
    <property type="entry name" value="Flg_bbr_C"/>
    <property type="match status" value="1"/>
</dbReference>
<evidence type="ECO:0000259" key="3">
    <source>
        <dbReference type="Pfam" id="PF06429"/>
    </source>
</evidence>
<dbReference type="InterPro" id="IPR010930">
    <property type="entry name" value="Flg_bb/hook_C_dom"/>
</dbReference>
<evidence type="ECO:0000313" key="5">
    <source>
        <dbReference type="EMBL" id="ADD93976.1"/>
    </source>
</evidence>
<dbReference type="InterPro" id="IPR053967">
    <property type="entry name" value="LlgE_F_G-like_D1"/>
</dbReference>
<evidence type="ECO:0000259" key="4">
    <source>
        <dbReference type="Pfam" id="PF22692"/>
    </source>
</evidence>
<comment type="subcellular location">
    <subcellularLocation>
        <location evidence="2">Bacterial flagellum basal body</location>
    </subcellularLocation>
</comment>
<dbReference type="InterPro" id="IPR020013">
    <property type="entry name" value="Flagellar_FlgE/F/G"/>
</dbReference>
<dbReference type="SUPFAM" id="SSF117143">
    <property type="entry name" value="Flagellar hook protein flgE"/>
    <property type="match status" value="1"/>
</dbReference>